<organism evidence="2 3">
    <name type="scientific">Mycena venus</name>
    <dbReference type="NCBI Taxonomy" id="2733690"/>
    <lineage>
        <taxon>Eukaryota</taxon>
        <taxon>Fungi</taxon>
        <taxon>Dikarya</taxon>
        <taxon>Basidiomycota</taxon>
        <taxon>Agaricomycotina</taxon>
        <taxon>Agaricomycetes</taxon>
        <taxon>Agaricomycetidae</taxon>
        <taxon>Agaricales</taxon>
        <taxon>Marasmiineae</taxon>
        <taxon>Mycenaceae</taxon>
        <taxon>Mycena</taxon>
    </lineage>
</organism>
<feature type="compositionally biased region" description="Polar residues" evidence="1">
    <location>
        <begin position="79"/>
        <end position="93"/>
    </location>
</feature>
<feature type="compositionally biased region" description="Low complexity" evidence="1">
    <location>
        <begin position="62"/>
        <end position="78"/>
    </location>
</feature>
<feature type="region of interest" description="Disordered" evidence="1">
    <location>
        <begin position="1"/>
        <end position="23"/>
    </location>
</feature>
<proteinExistence type="predicted"/>
<dbReference type="Proteomes" id="UP000620124">
    <property type="component" value="Unassembled WGS sequence"/>
</dbReference>
<evidence type="ECO:0000313" key="2">
    <source>
        <dbReference type="EMBL" id="KAF7339128.1"/>
    </source>
</evidence>
<evidence type="ECO:0000256" key="1">
    <source>
        <dbReference type="SAM" id="MobiDB-lite"/>
    </source>
</evidence>
<comment type="caution">
    <text evidence="2">The sequence shown here is derived from an EMBL/GenBank/DDBJ whole genome shotgun (WGS) entry which is preliminary data.</text>
</comment>
<dbReference type="OrthoDB" id="10659123at2759"/>
<dbReference type="EMBL" id="JACAZI010000020">
    <property type="protein sequence ID" value="KAF7339128.1"/>
    <property type="molecule type" value="Genomic_DNA"/>
</dbReference>
<sequence>MLLARGGGAPTESTGKQSGGDVNATNYNIPTSCHVNQNGFGKQQFVGMRAQGQVYFMWDDLPPSSSSPSDSTRPKSLSFPSSQWLPTTPNGRI</sequence>
<protein>
    <submittedName>
        <fullName evidence="2">Uncharacterized protein</fullName>
    </submittedName>
</protein>
<reference evidence="2" key="1">
    <citation type="submission" date="2020-05" db="EMBL/GenBank/DDBJ databases">
        <title>Mycena genomes resolve the evolution of fungal bioluminescence.</title>
        <authorList>
            <person name="Tsai I.J."/>
        </authorList>
    </citation>
    <scope>NUCLEOTIDE SEQUENCE</scope>
    <source>
        <strain evidence="2">CCC161011</strain>
    </source>
</reference>
<name>A0A8H6XDJ5_9AGAR</name>
<evidence type="ECO:0000313" key="3">
    <source>
        <dbReference type="Proteomes" id="UP000620124"/>
    </source>
</evidence>
<keyword evidence="3" id="KW-1185">Reference proteome</keyword>
<feature type="region of interest" description="Disordered" evidence="1">
    <location>
        <begin position="58"/>
        <end position="93"/>
    </location>
</feature>
<accession>A0A8H6XDJ5</accession>
<dbReference type="AlphaFoldDB" id="A0A8H6XDJ5"/>
<gene>
    <name evidence="2" type="ORF">MVEN_01989500</name>
</gene>